<dbReference type="InterPro" id="IPR005123">
    <property type="entry name" value="Oxoglu/Fe-dep_dioxygenase_dom"/>
</dbReference>
<dbReference type="Pfam" id="PF14226">
    <property type="entry name" value="DIOX_N"/>
    <property type="match status" value="1"/>
</dbReference>
<dbReference type="Pfam" id="PF03171">
    <property type="entry name" value="2OG-FeII_Oxy"/>
    <property type="match status" value="1"/>
</dbReference>
<dbReference type="Gene3D" id="2.60.120.330">
    <property type="entry name" value="B-lactam Antibiotic, Isopenicillin N Synthase, Chain"/>
    <property type="match status" value="1"/>
</dbReference>
<comment type="similarity">
    <text evidence="1 5">Belongs to the iron/ascorbate-dependent oxidoreductase family.</text>
</comment>
<evidence type="ECO:0000259" key="6">
    <source>
        <dbReference type="PROSITE" id="PS51471"/>
    </source>
</evidence>
<dbReference type="InterPro" id="IPR026992">
    <property type="entry name" value="DIOX_N"/>
</dbReference>
<keyword evidence="2 5" id="KW-0479">Metal-binding</keyword>
<dbReference type="EMBL" id="MU155170">
    <property type="protein sequence ID" value="KAF9482086.1"/>
    <property type="molecule type" value="Genomic_DNA"/>
</dbReference>
<keyword evidence="3 5" id="KW-0560">Oxidoreductase</keyword>
<evidence type="ECO:0000313" key="7">
    <source>
        <dbReference type="EMBL" id="KAF9482086.1"/>
    </source>
</evidence>
<keyword evidence="8" id="KW-1185">Reference proteome</keyword>
<evidence type="ECO:0000256" key="4">
    <source>
        <dbReference type="ARBA" id="ARBA00023004"/>
    </source>
</evidence>
<dbReference type="GO" id="GO:0016491">
    <property type="term" value="F:oxidoreductase activity"/>
    <property type="evidence" value="ECO:0007669"/>
    <property type="project" value="UniProtKB-KW"/>
</dbReference>
<dbReference type="PANTHER" id="PTHR10209">
    <property type="entry name" value="OXIDOREDUCTASE, 2OG-FE II OXYGENASE FAMILY PROTEIN"/>
    <property type="match status" value="1"/>
</dbReference>
<accession>A0A9P5Z9V4</accession>
<dbReference type="SUPFAM" id="SSF51197">
    <property type="entry name" value="Clavaminate synthase-like"/>
    <property type="match status" value="1"/>
</dbReference>
<proteinExistence type="inferred from homology"/>
<dbReference type="Proteomes" id="UP000807469">
    <property type="component" value="Unassembled WGS sequence"/>
</dbReference>
<evidence type="ECO:0000313" key="8">
    <source>
        <dbReference type="Proteomes" id="UP000807469"/>
    </source>
</evidence>
<sequence length="330" mass="36707">MAAPNESDFSSVPVIDYSLINSPETKPEFLSQLRNALVNVGFLYLSNHPVSQADIDSLIGYIPKLFALPQEAKEAIQMANSEHFLGYSRLGAELTKGAVDQREQFDFATRHESRWKEGDPDHYRLWGPSQWPDEKLIPGFRDVMERYLEQVEDLSYKFSSLISEAFGLGPDGLSVFYDTPELMQHRSKIVQYPVVQGYDQGVGPHYDAGFLTFLLQASSHRGLQVQNLAGEWIDAPPIPGTFVVNLGKALEFVTEGVARATSHRVLSPKGATPRYSVPFFQNIGLNTRLTDHVLTFPPEILALRDARGAVAATDCTSYSSSPTKHRTSSL</sequence>
<reference evidence="7" key="1">
    <citation type="submission" date="2020-11" db="EMBL/GenBank/DDBJ databases">
        <authorList>
            <consortium name="DOE Joint Genome Institute"/>
            <person name="Ahrendt S."/>
            <person name="Riley R."/>
            <person name="Andreopoulos W."/>
            <person name="Labutti K."/>
            <person name="Pangilinan J."/>
            <person name="Ruiz-Duenas F.J."/>
            <person name="Barrasa J.M."/>
            <person name="Sanchez-Garcia M."/>
            <person name="Camarero S."/>
            <person name="Miyauchi S."/>
            <person name="Serrano A."/>
            <person name="Linde D."/>
            <person name="Babiker R."/>
            <person name="Drula E."/>
            <person name="Ayuso-Fernandez I."/>
            <person name="Pacheco R."/>
            <person name="Padilla G."/>
            <person name="Ferreira P."/>
            <person name="Barriuso J."/>
            <person name="Kellner H."/>
            <person name="Castanera R."/>
            <person name="Alfaro M."/>
            <person name="Ramirez L."/>
            <person name="Pisabarro A.G."/>
            <person name="Kuo A."/>
            <person name="Tritt A."/>
            <person name="Lipzen A."/>
            <person name="He G."/>
            <person name="Yan M."/>
            <person name="Ng V."/>
            <person name="Cullen D."/>
            <person name="Martin F."/>
            <person name="Rosso M.-N."/>
            <person name="Henrissat B."/>
            <person name="Hibbett D."/>
            <person name="Martinez A.T."/>
            <person name="Grigoriev I.V."/>
        </authorList>
    </citation>
    <scope>NUCLEOTIDE SEQUENCE</scope>
    <source>
        <strain evidence="7">CIRM-BRFM 674</strain>
    </source>
</reference>
<feature type="domain" description="Fe2OG dioxygenase" evidence="6">
    <location>
        <begin position="179"/>
        <end position="283"/>
    </location>
</feature>
<evidence type="ECO:0000256" key="5">
    <source>
        <dbReference type="RuleBase" id="RU003682"/>
    </source>
</evidence>
<keyword evidence="4 5" id="KW-0408">Iron</keyword>
<dbReference type="GO" id="GO:0046872">
    <property type="term" value="F:metal ion binding"/>
    <property type="evidence" value="ECO:0007669"/>
    <property type="project" value="UniProtKB-KW"/>
</dbReference>
<dbReference type="PROSITE" id="PS51471">
    <property type="entry name" value="FE2OG_OXY"/>
    <property type="match status" value="1"/>
</dbReference>
<evidence type="ECO:0000256" key="2">
    <source>
        <dbReference type="ARBA" id="ARBA00022723"/>
    </source>
</evidence>
<dbReference type="AlphaFoldDB" id="A0A9P5Z9V4"/>
<comment type="caution">
    <text evidence="7">The sequence shown here is derived from an EMBL/GenBank/DDBJ whole genome shotgun (WGS) entry which is preliminary data.</text>
</comment>
<organism evidence="7 8">
    <name type="scientific">Pholiota conissans</name>
    <dbReference type="NCBI Taxonomy" id="109636"/>
    <lineage>
        <taxon>Eukaryota</taxon>
        <taxon>Fungi</taxon>
        <taxon>Dikarya</taxon>
        <taxon>Basidiomycota</taxon>
        <taxon>Agaricomycotina</taxon>
        <taxon>Agaricomycetes</taxon>
        <taxon>Agaricomycetidae</taxon>
        <taxon>Agaricales</taxon>
        <taxon>Agaricineae</taxon>
        <taxon>Strophariaceae</taxon>
        <taxon>Pholiota</taxon>
    </lineage>
</organism>
<name>A0A9P5Z9V4_9AGAR</name>
<protein>
    <submittedName>
        <fullName evidence="7">Iron/ascorbate oxidoreductase</fullName>
    </submittedName>
</protein>
<dbReference type="InterPro" id="IPR044861">
    <property type="entry name" value="IPNS-like_FE2OG_OXY"/>
</dbReference>
<gene>
    <name evidence="7" type="ORF">BDN70DRAFT_875553</name>
</gene>
<dbReference type="OrthoDB" id="288590at2759"/>
<evidence type="ECO:0000256" key="3">
    <source>
        <dbReference type="ARBA" id="ARBA00023002"/>
    </source>
</evidence>
<dbReference type="InterPro" id="IPR027443">
    <property type="entry name" value="IPNS-like_sf"/>
</dbReference>
<evidence type="ECO:0000256" key="1">
    <source>
        <dbReference type="ARBA" id="ARBA00008056"/>
    </source>
</evidence>
<dbReference type="PANTHER" id="PTHR10209:SF812">
    <property type="entry name" value="2OG-FE(II) OXYGENASE FAMILY, PUTATIVE (AFU_ORTHOLOGUE AFUA_3G14880)-RELATED"/>
    <property type="match status" value="1"/>
</dbReference>